<sequence>MALNLGCPNRNEPIEELLLLEKRLLNLKLHWSALTEYVCSNIIPRSLRVANKLNVCTAIPLINTRWQEISKKCLLDFMVLTIECLDMEMKELTEEFAKVKAEVVSKMGATKVESTIAEHNEILAKLQAEITEHKRRKFMRDCNDYESGQVYYWKEERNRDCLNRRAEGPSRYNGNYQNTADKPRKSKEQRECYGGSYRLPRHSTTQHRDSFAVDSSTYTSTEDEE</sequence>
<evidence type="ECO:0000256" key="1">
    <source>
        <dbReference type="SAM" id="Coils"/>
    </source>
</evidence>
<organism evidence="3 4">
    <name type="scientific">Xenopus laevis</name>
    <name type="common">African clawed frog</name>
    <dbReference type="NCBI Taxonomy" id="8355"/>
    <lineage>
        <taxon>Eukaryota</taxon>
        <taxon>Metazoa</taxon>
        <taxon>Chordata</taxon>
        <taxon>Craniata</taxon>
        <taxon>Vertebrata</taxon>
        <taxon>Euteleostomi</taxon>
        <taxon>Amphibia</taxon>
        <taxon>Batrachia</taxon>
        <taxon>Anura</taxon>
        <taxon>Pipoidea</taxon>
        <taxon>Pipidae</taxon>
        <taxon>Xenopodinae</taxon>
        <taxon>Xenopus</taxon>
        <taxon>Xenopus</taxon>
    </lineage>
</organism>
<feature type="region of interest" description="Disordered" evidence="2">
    <location>
        <begin position="166"/>
        <end position="225"/>
    </location>
</feature>
<dbReference type="AlphaFoldDB" id="A0A974HVJ6"/>
<proteinExistence type="predicted"/>
<reference evidence="4" key="1">
    <citation type="journal article" date="2016" name="Nature">
        <title>Genome evolution in the allotetraploid frog Xenopus laevis.</title>
        <authorList>
            <person name="Session A.M."/>
            <person name="Uno Y."/>
            <person name="Kwon T."/>
            <person name="Chapman J.A."/>
            <person name="Toyoda A."/>
            <person name="Takahashi S."/>
            <person name="Fukui A."/>
            <person name="Hikosaka A."/>
            <person name="Suzuki A."/>
            <person name="Kondo M."/>
            <person name="van Heeringen S.J."/>
            <person name="Quigley I."/>
            <person name="Heinz S."/>
            <person name="Ogino H."/>
            <person name="Ochi H."/>
            <person name="Hellsten U."/>
            <person name="Lyons J.B."/>
            <person name="Simakov O."/>
            <person name="Putnam N."/>
            <person name="Stites J."/>
            <person name="Kuroki Y."/>
            <person name="Tanaka T."/>
            <person name="Michiue T."/>
            <person name="Watanabe M."/>
            <person name="Bogdanovic O."/>
            <person name="Lister R."/>
            <person name="Georgiou G."/>
            <person name="Paranjpe S.S."/>
            <person name="van Kruijsbergen I."/>
            <person name="Shu S."/>
            <person name="Carlson J."/>
            <person name="Kinoshita T."/>
            <person name="Ohta Y."/>
            <person name="Mawaribuchi S."/>
            <person name="Jenkins J."/>
            <person name="Grimwood J."/>
            <person name="Schmutz J."/>
            <person name="Mitros T."/>
            <person name="Mozaffari S.V."/>
            <person name="Suzuki Y."/>
            <person name="Haramoto Y."/>
            <person name="Yamamoto T.S."/>
            <person name="Takagi C."/>
            <person name="Heald R."/>
            <person name="Miller K."/>
            <person name="Haudenschild C."/>
            <person name="Kitzman J."/>
            <person name="Nakayama T."/>
            <person name="Izutsu Y."/>
            <person name="Robert J."/>
            <person name="Fortriede J."/>
            <person name="Burns K."/>
            <person name="Lotay V."/>
            <person name="Karimi K."/>
            <person name="Yasuoka Y."/>
            <person name="Dichmann D.S."/>
            <person name="Flajnik M.F."/>
            <person name="Houston D.W."/>
            <person name="Shendure J."/>
            <person name="DuPasquier L."/>
            <person name="Vize P.D."/>
            <person name="Zorn A.M."/>
            <person name="Ito M."/>
            <person name="Marcotte E.M."/>
            <person name="Wallingford J.B."/>
            <person name="Ito Y."/>
            <person name="Asashima M."/>
            <person name="Ueno N."/>
            <person name="Matsuda Y."/>
            <person name="Veenstra G.J."/>
            <person name="Fujiyama A."/>
            <person name="Harland R.M."/>
            <person name="Taira M."/>
            <person name="Rokhsar D.S."/>
        </authorList>
    </citation>
    <scope>NUCLEOTIDE SEQUENCE [LARGE SCALE GENOMIC DNA]</scope>
    <source>
        <strain evidence="4">J</strain>
    </source>
</reference>
<evidence type="ECO:0000313" key="3">
    <source>
        <dbReference type="EMBL" id="OCT91790.1"/>
    </source>
</evidence>
<dbReference type="EMBL" id="CM004469">
    <property type="protein sequence ID" value="OCT91790.1"/>
    <property type="molecule type" value="Genomic_DNA"/>
</dbReference>
<feature type="compositionally biased region" description="Basic and acidic residues" evidence="2">
    <location>
        <begin position="181"/>
        <end position="191"/>
    </location>
</feature>
<evidence type="ECO:0000313" key="4">
    <source>
        <dbReference type="Proteomes" id="UP000694892"/>
    </source>
</evidence>
<name>A0A974HVJ6_XENLA</name>
<keyword evidence="1" id="KW-0175">Coiled coil</keyword>
<dbReference type="Proteomes" id="UP000694892">
    <property type="component" value="Chromosome 2S"/>
</dbReference>
<feature type="coiled-coil region" evidence="1">
    <location>
        <begin position="75"/>
        <end position="136"/>
    </location>
</feature>
<gene>
    <name evidence="3" type="ORF">XELAEV_18014844mg</name>
</gene>
<evidence type="ECO:0000256" key="2">
    <source>
        <dbReference type="SAM" id="MobiDB-lite"/>
    </source>
</evidence>
<feature type="compositionally biased region" description="Polar residues" evidence="2">
    <location>
        <begin position="213"/>
        <end position="225"/>
    </location>
</feature>
<protein>
    <submittedName>
        <fullName evidence="3">Uncharacterized protein</fullName>
    </submittedName>
</protein>
<accession>A0A974HVJ6</accession>